<reference evidence="2" key="1">
    <citation type="submission" date="2019-09" db="EMBL/GenBank/DDBJ databases">
        <title>Organ-specific transcriptomic study of the physiology of the cattle tick, Rhipicephalus microplus.</title>
        <authorList>
            <person name="Tirloni L."/>
            <person name="Braz G."/>
            <person name="Gandara A.C.P."/>
            <person name="Sabadin G.A."/>
            <person name="da Silva R.M."/>
            <person name="Guizzo M.G."/>
            <person name="Machado J.A."/>
            <person name="Costa E.P."/>
            <person name="Gomes H.F."/>
            <person name="Moraes J."/>
            <person name="Mota M.B.S."/>
            <person name="Mesquita R.D."/>
            <person name="Alvarenga P.H."/>
            <person name="Alves F."/>
            <person name="Seixas A."/>
            <person name="da Fonseca R.N."/>
            <person name="Fogaca A."/>
            <person name="Logullo C."/>
            <person name="Tanaka A."/>
            <person name="Daffre S."/>
            <person name="Termignoni C."/>
            <person name="Vaz I.S.Jr."/>
            <person name="Oliveira P.L."/>
            <person name="Ribeiro J.M."/>
        </authorList>
    </citation>
    <scope>NUCLEOTIDE SEQUENCE</scope>
    <source>
        <strain evidence="2">Porto Alegre</strain>
    </source>
</reference>
<protein>
    <submittedName>
        <fullName evidence="2">Putative secreted protein ovary overexpressed</fullName>
    </submittedName>
</protein>
<evidence type="ECO:0000256" key="1">
    <source>
        <dbReference type="SAM" id="SignalP"/>
    </source>
</evidence>
<sequence length="87" mass="10258">MERVVCILASNLYLVCAHTSNIRNIACRPHCLFSMSEYELNVAKNESEQCEFERNSLHHCHFSYRFSYSSSTLYTAPQQYAYNCLYR</sequence>
<feature type="signal peptide" evidence="1">
    <location>
        <begin position="1"/>
        <end position="17"/>
    </location>
</feature>
<organism evidence="2">
    <name type="scientific">Rhipicephalus microplus</name>
    <name type="common">Cattle tick</name>
    <name type="synonym">Boophilus microplus</name>
    <dbReference type="NCBI Taxonomy" id="6941"/>
    <lineage>
        <taxon>Eukaryota</taxon>
        <taxon>Metazoa</taxon>
        <taxon>Ecdysozoa</taxon>
        <taxon>Arthropoda</taxon>
        <taxon>Chelicerata</taxon>
        <taxon>Arachnida</taxon>
        <taxon>Acari</taxon>
        <taxon>Parasitiformes</taxon>
        <taxon>Ixodida</taxon>
        <taxon>Ixodoidea</taxon>
        <taxon>Ixodidae</taxon>
        <taxon>Rhipicephalinae</taxon>
        <taxon>Rhipicephalus</taxon>
        <taxon>Boophilus</taxon>
    </lineage>
</organism>
<evidence type="ECO:0000313" key="2">
    <source>
        <dbReference type="EMBL" id="NOV43083.1"/>
    </source>
</evidence>
<dbReference type="EMBL" id="GHWJ01010346">
    <property type="protein sequence ID" value="NOV43083.1"/>
    <property type="molecule type" value="Transcribed_RNA"/>
</dbReference>
<keyword evidence="1" id="KW-0732">Signal</keyword>
<name>A0A6M2D9U2_RHIMP</name>
<accession>A0A6M2D9U2</accession>
<feature type="chain" id="PRO_5026967675" evidence="1">
    <location>
        <begin position="18"/>
        <end position="87"/>
    </location>
</feature>
<proteinExistence type="predicted"/>
<dbReference type="AlphaFoldDB" id="A0A6M2D9U2"/>